<dbReference type="RefSeq" id="WP_227279602.1">
    <property type="nucleotide sequence ID" value="NZ_JAJDKR010000016.1"/>
</dbReference>
<gene>
    <name evidence="1" type="ORF">LJD69_07270</name>
</gene>
<dbReference type="AlphaFoldDB" id="A0AAW4VTV1"/>
<dbReference type="EMBL" id="JAJDKZ010000017">
    <property type="protein sequence ID" value="MCB8610393.1"/>
    <property type="molecule type" value="Genomic_DNA"/>
</dbReference>
<organism evidence="1 2">
    <name type="scientific">Faecalibacillus faecis</name>
    <dbReference type="NCBI Taxonomy" id="1982628"/>
    <lineage>
        <taxon>Bacteria</taxon>
        <taxon>Bacillati</taxon>
        <taxon>Bacillota</taxon>
        <taxon>Erysipelotrichia</taxon>
        <taxon>Erysipelotrichales</taxon>
        <taxon>Coprobacillaceae</taxon>
        <taxon>Faecalibacillus</taxon>
    </lineage>
</organism>
<protein>
    <submittedName>
        <fullName evidence="1">Uncharacterized protein</fullName>
    </submittedName>
</protein>
<evidence type="ECO:0000313" key="1">
    <source>
        <dbReference type="EMBL" id="MCB8610393.1"/>
    </source>
</evidence>
<name>A0AAW4VTV1_9FIRM</name>
<accession>A0AAW4VTV1</accession>
<comment type="caution">
    <text evidence="1">The sequence shown here is derived from an EMBL/GenBank/DDBJ whole genome shotgun (WGS) entry which is preliminary data.</text>
</comment>
<reference evidence="1" key="1">
    <citation type="submission" date="2021-10" db="EMBL/GenBank/DDBJ databases">
        <title>Collection of gut derived symbiotic bacterial strains cultured from healthy donors.</title>
        <authorList>
            <person name="Lin H."/>
            <person name="Littmann E."/>
            <person name="Kohout C."/>
            <person name="Pamer E.G."/>
        </authorList>
    </citation>
    <scope>NUCLEOTIDE SEQUENCE</scope>
    <source>
        <strain evidence="1">DFI.4.48</strain>
    </source>
</reference>
<proteinExistence type="predicted"/>
<dbReference type="Proteomes" id="UP001198439">
    <property type="component" value="Unassembled WGS sequence"/>
</dbReference>
<evidence type="ECO:0000313" key="2">
    <source>
        <dbReference type="Proteomes" id="UP001198439"/>
    </source>
</evidence>
<sequence>MLGFSFCKNKEVAARGKHDGEVWRTIHGHRVQIDSPGVQKQLSMIFGNKKSRDSKTINISNDRYKRLRSQVFNYPKKFKNGKSYFIDLDNDLYRVSVENHEPIVHNVIKDYEVILNALDVKLGGSKK</sequence>